<comment type="caution">
    <text evidence="2">The sequence shown here is derived from an EMBL/GenBank/DDBJ whole genome shotgun (WGS) entry which is preliminary data.</text>
</comment>
<name>A0A069RF73_PEPLI</name>
<evidence type="ECO:0000313" key="3">
    <source>
        <dbReference type="Proteomes" id="UP000027946"/>
    </source>
</evidence>
<accession>A0A069RF73</accession>
<gene>
    <name evidence="2" type="ORF">CLIT_10c01700</name>
</gene>
<dbReference type="EMBL" id="JJMM01000010">
    <property type="protein sequence ID" value="KDR95443.1"/>
    <property type="molecule type" value="Genomic_DNA"/>
</dbReference>
<organism evidence="2 3">
    <name type="scientific">Peptoclostridium litorale DSM 5388</name>
    <dbReference type="NCBI Taxonomy" id="1121324"/>
    <lineage>
        <taxon>Bacteria</taxon>
        <taxon>Bacillati</taxon>
        <taxon>Bacillota</taxon>
        <taxon>Clostridia</taxon>
        <taxon>Peptostreptococcales</taxon>
        <taxon>Peptoclostridiaceae</taxon>
        <taxon>Peptoclostridium</taxon>
    </lineage>
</organism>
<dbReference type="Proteomes" id="UP000027946">
    <property type="component" value="Unassembled WGS sequence"/>
</dbReference>
<dbReference type="RefSeq" id="WP_038263687.1">
    <property type="nucleotide sequence ID" value="NZ_FSRH01000010.1"/>
</dbReference>
<dbReference type="Pfam" id="PF17253">
    <property type="entry name" value="DUF5320"/>
    <property type="match status" value="1"/>
</dbReference>
<dbReference type="STRING" id="1121324.CLIT_10c01700"/>
<protein>
    <recommendedName>
        <fullName evidence="4">DUF5320 domain-containing protein</fullName>
    </recommendedName>
</protein>
<evidence type="ECO:0000313" key="2">
    <source>
        <dbReference type="EMBL" id="KDR95443.1"/>
    </source>
</evidence>
<evidence type="ECO:0008006" key="4">
    <source>
        <dbReference type="Google" id="ProtNLM"/>
    </source>
</evidence>
<sequence>MPRKDGTGPQGNGSMSGRMMGVCKTYNDDVDFIPGSGKRMGMRAGMKSGFGCKRCSGRYGAGRQMADSSRKEMLSREQEMLEERLSQIKKEIED</sequence>
<proteinExistence type="predicted"/>
<dbReference type="OrthoDB" id="9815278at2"/>
<dbReference type="InterPro" id="IPR035205">
    <property type="entry name" value="DUF5320"/>
</dbReference>
<reference evidence="2 3" key="1">
    <citation type="submission" date="2014-03" db="EMBL/GenBank/DDBJ databases">
        <title>Genome sequence of Clostridium litorale W6, DSM 5388.</title>
        <authorList>
            <person name="Poehlein A."/>
            <person name="Jagirdar A."/>
            <person name="Khonsari B."/>
            <person name="Chibani C.M."/>
            <person name="Gutierrez Gutierrez D.A."/>
            <person name="Davydova E."/>
            <person name="Alghaithi H.S."/>
            <person name="Nair K.P."/>
            <person name="Dhamotharan K."/>
            <person name="Chandran L."/>
            <person name="G W."/>
            <person name="Daniel R."/>
        </authorList>
    </citation>
    <scope>NUCLEOTIDE SEQUENCE [LARGE SCALE GENOMIC DNA]</scope>
    <source>
        <strain evidence="2 3">W6</strain>
    </source>
</reference>
<feature type="region of interest" description="Disordered" evidence="1">
    <location>
        <begin position="1"/>
        <end position="20"/>
    </location>
</feature>
<dbReference type="AlphaFoldDB" id="A0A069RF73"/>
<keyword evidence="3" id="KW-1185">Reference proteome</keyword>
<evidence type="ECO:0000256" key="1">
    <source>
        <dbReference type="SAM" id="MobiDB-lite"/>
    </source>
</evidence>